<evidence type="ECO:0000313" key="1">
    <source>
        <dbReference type="EMBL" id="AII27625.1"/>
    </source>
</evidence>
<dbReference type="Proteomes" id="UP000028961">
    <property type="component" value="Segment"/>
</dbReference>
<proteinExistence type="predicted"/>
<dbReference type="InterPro" id="IPR058761">
    <property type="entry name" value="PhiTE_adapter-like"/>
</dbReference>
<dbReference type="OrthoDB" id="10579at10239"/>
<protein>
    <submittedName>
        <fullName evidence="1">Uncharacterized protein</fullName>
    </submittedName>
</protein>
<organism evidence="1 2">
    <name type="scientific">Escherichia phage Av-05</name>
    <dbReference type="NCBI Taxonomy" id="1527519"/>
    <lineage>
        <taxon>Viruses</taxon>
        <taxon>Duplodnaviria</taxon>
        <taxon>Heunggongvirae</taxon>
        <taxon>Uroviricota</taxon>
        <taxon>Caudoviricetes</taxon>
        <taxon>Vequintavirinae</taxon>
        <taxon>Avunavirus</taxon>
        <taxon>Avunavirus Av05</taxon>
    </lineage>
</organism>
<evidence type="ECO:0000313" key="2">
    <source>
        <dbReference type="Proteomes" id="UP000028961"/>
    </source>
</evidence>
<accession>A0A076G6L8</accession>
<dbReference type="Pfam" id="PF26075">
    <property type="entry name" value="Phage_Adaptor_PhiTE"/>
    <property type="match status" value="1"/>
</dbReference>
<sequence length="172" mass="19559">MTDQEIVDYIRLLLGSISPEALPDEVITAFLEMEKKRANWPNPSSTPCDMWRVVYNTMVAVLRWLILQEINSGEASITERLEKIGDETIQVKGGSSYQNWKDFLDWLLQNPDYVNSCLNGVSGLVIVGGVRQDEFWRVKSNPNSRSPFDVSGIVPQTGVPGIPRRYPKHRYC</sequence>
<gene>
    <name evidence="1" type="ORF">Av05_0082</name>
</gene>
<keyword evidence="2" id="KW-1185">Reference proteome</keyword>
<dbReference type="EMBL" id="KM190144">
    <property type="protein sequence ID" value="AII27625.1"/>
    <property type="molecule type" value="Genomic_DNA"/>
</dbReference>
<dbReference type="KEGG" id="vg:22475423"/>
<dbReference type="RefSeq" id="YP_009111156.1">
    <property type="nucleotide sequence ID" value="NC_025830.1"/>
</dbReference>
<dbReference type="GeneID" id="22475423"/>
<reference evidence="1 2" key="1">
    <citation type="journal article" date="2015" name="Genome Announc.">
        <title>Genomic Analysis of Broad-Host-Range Enterobacteriophage Av-05.</title>
        <authorList>
            <person name="Amarillas L."/>
            <person name="Lopez-Cuevas O."/>
            <person name="Leon-Felix J."/>
            <person name="Castro-Del Campo N."/>
            <person name="Gerba C.P."/>
            <person name="Chaidez C."/>
        </authorList>
    </citation>
    <scope>NUCLEOTIDE SEQUENCE [LARGE SCALE GENOMIC DNA]</scope>
</reference>
<name>A0A076G6L8_9CAUD</name>